<evidence type="ECO:0000259" key="3">
    <source>
        <dbReference type="PROSITE" id="PS51778"/>
    </source>
</evidence>
<comment type="caution">
    <text evidence="4">The sequence shown here is derived from an EMBL/GenBank/DDBJ whole genome shotgun (WGS) entry which is preliminary data.</text>
</comment>
<dbReference type="InterPro" id="IPR031968">
    <property type="entry name" value="VASt"/>
</dbReference>
<reference evidence="4 5" key="1">
    <citation type="journal article" date="2018" name="Sci. Rep.">
        <title>Genomic signatures of local adaptation to the degree of environmental predictability in rotifers.</title>
        <authorList>
            <person name="Franch-Gras L."/>
            <person name="Hahn C."/>
            <person name="Garcia-Roger E.M."/>
            <person name="Carmona M.J."/>
            <person name="Serra M."/>
            <person name="Gomez A."/>
        </authorList>
    </citation>
    <scope>NUCLEOTIDE SEQUENCE [LARGE SCALE GENOMIC DNA]</scope>
    <source>
        <strain evidence="4">HYR1</strain>
    </source>
</reference>
<evidence type="ECO:0000256" key="1">
    <source>
        <dbReference type="ARBA" id="ARBA00004370"/>
    </source>
</evidence>
<dbReference type="GO" id="GO:0140268">
    <property type="term" value="C:endoplasmic reticulum-plasma membrane contact site"/>
    <property type="evidence" value="ECO:0007669"/>
    <property type="project" value="TreeGrafter"/>
</dbReference>
<organism evidence="4 5">
    <name type="scientific">Brachionus plicatilis</name>
    <name type="common">Marine rotifer</name>
    <name type="synonym">Brachionus muelleri</name>
    <dbReference type="NCBI Taxonomy" id="10195"/>
    <lineage>
        <taxon>Eukaryota</taxon>
        <taxon>Metazoa</taxon>
        <taxon>Spiralia</taxon>
        <taxon>Gnathifera</taxon>
        <taxon>Rotifera</taxon>
        <taxon>Eurotatoria</taxon>
        <taxon>Monogononta</taxon>
        <taxon>Pseudotrocha</taxon>
        <taxon>Ploima</taxon>
        <taxon>Brachionidae</taxon>
        <taxon>Brachionus</taxon>
    </lineage>
</organism>
<dbReference type="STRING" id="10195.A0A3M7RU60"/>
<keyword evidence="2" id="KW-0472">Membrane</keyword>
<evidence type="ECO:0000313" key="5">
    <source>
        <dbReference type="Proteomes" id="UP000276133"/>
    </source>
</evidence>
<feature type="domain" description="VASt" evidence="3">
    <location>
        <begin position="101"/>
        <end position="256"/>
    </location>
</feature>
<dbReference type="EMBL" id="REGN01002595">
    <property type="protein sequence ID" value="RNA27101.1"/>
    <property type="molecule type" value="Genomic_DNA"/>
</dbReference>
<dbReference type="GO" id="GO:0005789">
    <property type="term" value="C:endoplasmic reticulum membrane"/>
    <property type="evidence" value="ECO:0007669"/>
    <property type="project" value="TreeGrafter"/>
</dbReference>
<dbReference type="GO" id="GO:0005886">
    <property type="term" value="C:plasma membrane"/>
    <property type="evidence" value="ECO:0007669"/>
    <property type="project" value="TreeGrafter"/>
</dbReference>
<dbReference type="Proteomes" id="UP000276133">
    <property type="component" value="Unassembled WGS sequence"/>
</dbReference>
<name>A0A3M7RU60_BRAPC</name>
<dbReference type="PANTHER" id="PTHR23319:SF4">
    <property type="entry name" value="GRAM DOMAIN CONTAINING 1B, ISOFORM E"/>
    <property type="match status" value="1"/>
</dbReference>
<accession>A0A3M7RU60</accession>
<dbReference type="GO" id="GO:0032934">
    <property type="term" value="F:sterol binding"/>
    <property type="evidence" value="ECO:0007669"/>
    <property type="project" value="TreeGrafter"/>
</dbReference>
<dbReference type="GO" id="GO:0120015">
    <property type="term" value="F:sterol transfer activity"/>
    <property type="evidence" value="ECO:0007669"/>
    <property type="project" value="TreeGrafter"/>
</dbReference>
<comment type="subcellular location">
    <subcellularLocation>
        <location evidence="1">Membrane</location>
    </subcellularLocation>
</comment>
<evidence type="ECO:0000256" key="2">
    <source>
        <dbReference type="ARBA" id="ARBA00023136"/>
    </source>
</evidence>
<protein>
    <submittedName>
        <fullName evidence="4">GRAM domain-containing 1A isoform X3</fullName>
    </submittedName>
</protein>
<dbReference type="InterPro" id="IPR051482">
    <property type="entry name" value="Cholesterol_transport"/>
</dbReference>
<sequence>MNKTELNITDEKDSNPMQIFSNAKEAINNFVKGHSRSNSETYADEKKKKRQWFIKPKEELKIDPKSRSSSVEPNLKEDLIEELSESNLEDKKVECDCTSHEGKELLNNTYDLSVDFIFDCLFNTKSDFNKAYLAANKFLNLKPEEWIDDTRKLEYNVDVGAFGKTNNIENQKILKKIKNECYVIETEVSATGVMYADCLAIITKFCITKLSSKTSKLIVNVKLDYKKKPNLMSRSLIERNTFSNMKSCFEYIDKNLVLCNPGPKNHEQNQISEQENKQNETQFFESDEIIVHDDTIKLYFRLNNAESAIFETLKTSKINFSFLALSKQLVLTKK</sequence>
<dbReference type="OrthoDB" id="2162691at2759"/>
<dbReference type="AlphaFoldDB" id="A0A3M7RU60"/>
<dbReference type="PANTHER" id="PTHR23319">
    <property type="entry name" value="GRAM DOMAIN CONTAINING 1B, ISOFORM E"/>
    <property type="match status" value="1"/>
</dbReference>
<proteinExistence type="predicted"/>
<gene>
    <name evidence="4" type="ORF">BpHYR1_002973</name>
</gene>
<evidence type="ECO:0000313" key="4">
    <source>
        <dbReference type="EMBL" id="RNA27101.1"/>
    </source>
</evidence>
<dbReference type="Pfam" id="PF16016">
    <property type="entry name" value="VASt"/>
    <property type="match status" value="1"/>
</dbReference>
<dbReference type="GO" id="GO:0032366">
    <property type="term" value="P:intracellular sterol transport"/>
    <property type="evidence" value="ECO:0007669"/>
    <property type="project" value="TreeGrafter"/>
</dbReference>
<dbReference type="PROSITE" id="PS51778">
    <property type="entry name" value="VAST"/>
    <property type="match status" value="1"/>
</dbReference>
<keyword evidence="5" id="KW-1185">Reference proteome</keyword>